<keyword evidence="6 12" id="KW-0694">RNA-binding</keyword>
<evidence type="ECO:0000256" key="7">
    <source>
        <dbReference type="ARBA" id="ARBA00039099"/>
    </source>
</evidence>
<evidence type="ECO:0000256" key="1">
    <source>
        <dbReference type="ARBA" id="ARBA00022555"/>
    </source>
</evidence>
<dbReference type="EC" id="2.1.1.216" evidence="7"/>
<feature type="compositionally biased region" description="Basic and acidic residues" evidence="13">
    <location>
        <begin position="111"/>
        <end position="120"/>
    </location>
</feature>
<name>A0A8H3II21_9LECA</name>
<organism evidence="14 15">
    <name type="scientific">Imshaugia aleurites</name>
    <dbReference type="NCBI Taxonomy" id="172621"/>
    <lineage>
        <taxon>Eukaryota</taxon>
        <taxon>Fungi</taxon>
        <taxon>Dikarya</taxon>
        <taxon>Ascomycota</taxon>
        <taxon>Pezizomycotina</taxon>
        <taxon>Lecanoromycetes</taxon>
        <taxon>OSLEUM clade</taxon>
        <taxon>Lecanoromycetidae</taxon>
        <taxon>Lecanorales</taxon>
        <taxon>Lecanorineae</taxon>
        <taxon>Parmeliaceae</taxon>
        <taxon>Imshaugia</taxon>
    </lineage>
</organism>
<evidence type="ECO:0000256" key="12">
    <source>
        <dbReference type="PROSITE-ProRule" id="PRU00958"/>
    </source>
</evidence>
<reference evidence="14" key="1">
    <citation type="submission" date="2021-03" db="EMBL/GenBank/DDBJ databases">
        <authorList>
            <person name="Tagirdzhanova G."/>
        </authorList>
    </citation>
    <scope>NUCLEOTIDE SEQUENCE</scope>
</reference>
<feature type="region of interest" description="Disordered" evidence="13">
    <location>
        <begin position="1"/>
        <end position="27"/>
    </location>
</feature>
<evidence type="ECO:0000256" key="3">
    <source>
        <dbReference type="ARBA" id="ARBA00022679"/>
    </source>
</evidence>
<keyword evidence="5 12" id="KW-0819">tRNA processing</keyword>
<dbReference type="EMBL" id="CAJPDT010000028">
    <property type="protein sequence ID" value="CAF9921655.1"/>
    <property type="molecule type" value="Genomic_DNA"/>
</dbReference>
<dbReference type="SUPFAM" id="SSF53335">
    <property type="entry name" value="S-adenosyl-L-methionine-dependent methyltransferases"/>
    <property type="match status" value="1"/>
</dbReference>
<dbReference type="PANTHER" id="PTHR10631:SF3">
    <property type="entry name" value="TRNA (GUANINE(26)-N(2))-DIMETHYLTRANSFERASE"/>
    <property type="match status" value="1"/>
</dbReference>
<keyword evidence="2 12" id="KW-0489">Methyltransferase</keyword>
<dbReference type="PROSITE" id="PS51626">
    <property type="entry name" value="SAM_MT_TRM1"/>
    <property type="match status" value="1"/>
</dbReference>
<dbReference type="AlphaFoldDB" id="A0A8H3II21"/>
<keyword evidence="1 12" id="KW-0820">tRNA-binding</keyword>
<dbReference type="InterPro" id="IPR002905">
    <property type="entry name" value="Trm1"/>
</dbReference>
<keyword evidence="4 12" id="KW-0949">S-adenosyl-L-methionine</keyword>
<comment type="catalytic activity">
    <reaction evidence="8">
        <text>guanosine(26) in tRNA + 2 S-adenosyl-L-methionine = N(2)-dimethylguanosine(26) in tRNA + 2 S-adenosyl-L-homocysteine + 2 H(+)</text>
        <dbReference type="Rhea" id="RHEA:43140"/>
        <dbReference type="Rhea" id="RHEA-COMP:10359"/>
        <dbReference type="Rhea" id="RHEA-COMP:10360"/>
        <dbReference type="ChEBI" id="CHEBI:15378"/>
        <dbReference type="ChEBI" id="CHEBI:57856"/>
        <dbReference type="ChEBI" id="CHEBI:59789"/>
        <dbReference type="ChEBI" id="CHEBI:74269"/>
        <dbReference type="ChEBI" id="CHEBI:74513"/>
        <dbReference type="EC" id="2.1.1.216"/>
    </reaction>
</comment>
<dbReference type="GO" id="GO:0160104">
    <property type="term" value="F:tRNA (guanine(26)-N2)-dimethyltransferase activity"/>
    <property type="evidence" value="ECO:0007669"/>
    <property type="project" value="UniProtKB-EC"/>
</dbReference>
<evidence type="ECO:0000256" key="11">
    <source>
        <dbReference type="ARBA" id="ARBA00083299"/>
    </source>
</evidence>
<sequence>MDSLPASTSIDAPQKGQQAPSEVTYSGKSYNIAKEGTVEILDLKREADPKSTKNKSQSVFYNPIQQYNRDLSVLAIKAFEEDLAAIRRARHERKTGHLAQSKQRGQKRKRPPGEGSKDAEEPVATKSKGDESITPANHAVNGVCSVAEGSSTQHEAPQTEADGNSQAGQKWPWEVHDGAKAGGQTAKDHVPDGASTEKVVEKAGCTHTAQPSFRILDALSATGLRALRYAREIPMATTITANDLSPSATASIKLNAEHNQLAEKINPTTSDAIEHMHRAAARAAGGPMNYHVIDLDPYGTAAPFLDAAVRAVVDGGLLCVTCTDAGVFASMGYLEKTYSQYGGLPLKGPHAHEGGLRLILHAIATSAARYGLAIEPLLSLSIDFYARVFVRIHHSPVEVKFLASKTMVVYSCDAGCGAWSIQHLARAREKKAKNGDTIYNFSPALSPSANTHCEHCGFKTHQAGPMWGGPLHNPHFIQRILDMLPTLDKSIYGTIPRIQGMLSVALDETLEDPLPSSTAQSGTPSEASTRPTPPTNSATRTQHPFFFLPSALSRVLHCVSPSDAAIRGALIGLGYRTTRSHTKAGSIGTDAPWSVIWEVMREWVKQMSPIKEGVLKKGTAGWAIMQQRRGDAKLMAAKHELRQALENDAVTDVAELKKEVEAALYRLSKTADPNKELEDARSGKDGKEALQGSDAAGTGNAGAEHNAEAADCDGDDGPRDVYSSKFKVVFDEKLGREPQRTRMVRYQPNPRPDWGPMNKARGDH</sequence>
<comment type="caution">
    <text evidence="14">The sequence shown here is derived from an EMBL/GenBank/DDBJ whole genome shotgun (WGS) entry which is preliminary data.</text>
</comment>
<dbReference type="Pfam" id="PF02005">
    <property type="entry name" value="TRM"/>
    <property type="match status" value="2"/>
</dbReference>
<evidence type="ECO:0000256" key="4">
    <source>
        <dbReference type="ARBA" id="ARBA00022691"/>
    </source>
</evidence>
<gene>
    <name evidence="14" type="primary">TRM1</name>
    <name evidence="14" type="ORF">IMSHALPRED_005235</name>
</gene>
<dbReference type="OrthoDB" id="6349953at2759"/>
<evidence type="ECO:0000313" key="14">
    <source>
        <dbReference type="EMBL" id="CAF9921655.1"/>
    </source>
</evidence>
<keyword evidence="3 12" id="KW-0808">Transferase</keyword>
<dbReference type="InterPro" id="IPR042296">
    <property type="entry name" value="tRNA_met_Trm1_C"/>
</dbReference>
<evidence type="ECO:0000256" key="9">
    <source>
        <dbReference type="ARBA" id="ARBA00077143"/>
    </source>
</evidence>
<dbReference type="GO" id="GO:0002940">
    <property type="term" value="P:tRNA N2-guanine methylation"/>
    <property type="evidence" value="ECO:0007669"/>
    <property type="project" value="TreeGrafter"/>
</dbReference>
<evidence type="ECO:0000256" key="13">
    <source>
        <dbReference type="SAM" id="MobiDB-lite"/>
    </source>
</evidence>
<feature type="compositionally biased region" description="Basic and acidic residues" evidence="13">
    <location>
        <begin position="728"/>
        <end position="740"/>
    </location>
</feature>
<feature type="compositionally biased region" description="Polar residues" evidence="13">
    <location>
        <begin position="149"/>
        <end position="168"/>
    </location>
</feature>
<evidence type="ECO:0000256" key="2">
    <source>
        <dbReference type="ARBA" id="ARBA00022603"/>
    </source>
</evidence>
<dbReference type="Gene3D" id="3.30.56.70">
    <property type="entry name" value="N2,N2-dimethylguanosine tRNA methyltransferase, C-terminal domain"/>
    <property type="match status" value="1"/>
</dbReference>
<keyword evidence="15" id="KW-1185">Reference proteome</keyword>
<feature type="compositionally biased region" description="Low complexity" evidence="13">
    <location>
        <begin position="695"/>
        <end position="704"/>
    </location>
</feature>
<feature type="compositionally biased region" description="Basic and acidic residues" evidence="13">
    <location>
        <begin position="674"/>
        <end position="688"/>
    </location>
</feature>
<dbReference type="GO" id="GO:0005634">
    <property type="term" value="C:nucleus"/>
    <property type="evidence" value="ECO:0007669"/>
    <property type="project" value="TreeGrafter"/>
</dbReference>
<evidence type="ECO:0000256" key="6">
    <source>
        <dbReference type="ARBA" id="ARBA00022884"/>
    </source>
</evidence>
<feature type="region of interest" description="Disordered" evidence="13">
    <location>
        <begin position="512"/>
        <end position="541"/>
    </location>
</feature>
<dbReference type="FunFam" id="3.40.50.150:FF:000051">
    <property type="entry name" value="tRNA (guanine(26)-N(2))-dimethyltransferase"/>
    <property type="match status" value="1"/>
</dbReference>
<feature type="region of interest" description="Disordered" evidence="13">
    <location>
        <begin position="149"/>
        <end position="170"/>
    </location>
</feature>
<dbReference type="FunFam" id="3.30.56.70:FF:000001">
    <property type="entry name" value="tRNA (guanine(26)-N(2))-dimethyltransferase"/>
    <property type="match status" value="1"/>
</dbReference>
<dbReference type="PANTHER" id="PTHR10631">
    <property type="entry name" value="N 2 ,N 2 -DIMETHYLGUANOSINE TRNA METHYLTRANSFERASE"/>
    <property type="match status" value="1"/>
</dbReference>
<dbReference type="InterPro" id="IPR029063">
    <property type="entry name" value="SAM-dependent_MTases_sf"/>
</dbReference>
<comment type="similarity">
    <text evidence="12">Belongs to the class I-like SAM-binding methyltransferase superfamily. Trm1 family.</text>
</comment>
<feature type="compositionally biased region" description="Polar residues" evidence="13">
    <location>
        <begin position="515"/>
        <end position="541"/>
    </location>
</feature>
<feature type="region of interest" description="Disordered" evidence="13">
    <location>
        <begin position="90"/>
        <end position="137"/>
    </location>
</feature>
<evidence type="ECO:0000256" key="5">
    <source>
        <dbReference type="ARBA" id="ARBA00022694"/>
    </source>
</evidence>
<evidence type="ECO:0000256" key="10">
    <source>
        <dbReference type="ARBA" id="ARBA00082896"/>
    </source>
</evidence>
<dbReference type="Proteomes" id="UP000664534">
    <property type="component" value="Unassembled WGS sequence"/>
</dbReference>
<protein>
    <recommendedName>
        <fullName evidence="7">tRNA (guanine(26)-N(2))-dimethyltransferase</fullName>
        <ecNumber evidence="7">2.1.1.216</ecNumber>
    </recommendedName>
    <alternativeName>
        <fullName evidence="10">tRNA 2,2-dimethylguanosine-26 methyltransferase</fullName>
    </alternativeName>
    <alternativeName>
        <fullName evidence="9">tRNA(guanine-26,N(2)-N(2)) methyltransferase</fullName>
    </alternativeName>
    <alternativeName>
        <fullName evidence="11">tRNA(m(2,2)G26)dimethyltransferase</fullName>
    </alternativeName>
</protein>
<feature type="region of interest" description="Disordered" evidence="13">
    <location>
        <begin position="674"/>
        <end position="764"/>
    </location>
</feature>
<evidence type="ECO:0000313" key="15">
    <source>
        <dbReference type="Proteomes" id="UP000664534"/>
    </source>
</evidence>
<accession>A0A8H3II21</accession>
<dbReference type="GO" id="GO:0000049">
    <property type="term" value="F:tRNA binding"/>
    <property type="evidence" value="ECO:0007669"/>
    <property type="project" value="UniProtKB-UniRule"/>
</dbReference>
<evidence type="ECO:0000256" key="8">
    <source>
        <dbReference type="ARBA" id="ARBA00051897"/>
    </source>
</evidence>
<dbReference type="Gene3D" id="3.40.50.150">
    <property type="entry name" value="Vaccinia Virus protein VP39"/>
    <property type="match status" value="1"/>
</dbReference>
<proteinExistence type="inferred from homology"/>